<keyword evidence="10" id="KW-1185">Reference proteome</keyword>
<dbReference type="AlphaFoldDB" id="A0A392N3D1"/>
<reference evidence="9 10" key="1">
    <citation type="journal article" date="2018" name="Front. Plant Sci.">
        <title>Red Clover (Trifolium pratense) and Zigzag Clover (T. medium) - A Picture of Genomic Similarities and Differences.</title>
        <authorList>
            <person name="Dluhosova J."/>
            <person name="Istvanek J."/>
            <person name="Nedelnik J."/>
            <person name="Repkova J."/>
        </authorList>
    </citation>
    <scope>NUCLEOTIDE SEQUENCE [LARGE SCALE GENOMIC DNA]</scope>
    <source>
        <strain evidence="10">cv. 10/8</strain>
        <tissue evidence="9">Leaf</tissue>
    </source>
</reference>
<evidence type="ECO:0000256" key="5">
    <source>
        <dbReference type="ARBA" id="ARBA00022989"/>
    </source>
</evidence>
<dbReference type="Proteomes" id="UP000265520">
    <property type="component" value="Unassembled WGS sequence"/>
</dbReference>
<sequence>MICYLFYIYFLQINLRCLDGIQGPVYIGSGCIFRRKALNGFDPPKAAKRSQIVQVHSKQDENGEDESIIEATDEDKQLLQSDMNTENKFGKSTLFMNSSLTEEGGVDPSSTQEALLKEAIHVMSCSYEDRTLWGYEVGMSYGSIAADTLTSLKMHTRGWRSVYCMPKRAAFRGTAPINLTERLNQVLRWAVGSLEILFSRHCPLWYGFKEGRLKVLQRIAYINSTVYPFSALPLTIYCIIPAICLLTDKFITPS</sequence>
<dbReference type="EMBL" id="LXQA010026478">
    <property type="protein sequence ID" value="MCH94093.1"/>
    <property type="molecule type" value="Genomic_DNA"/>
</dbReference>
<dbReference type="GO" id="GO:0016020">
    <property type="term" value="C:membrane"/>
    <property type="evidence" value="ECO:0007669"/>
    <property type="project" value="InterPro"/>
</dbReference>
<feature type="transmembrane region" description="Helical" evidence="8">
    <location>
        <begin position="226"/>
        <end position="246"/>
    </location>
</feature>
<evidence type="ECO:0000256" key="6">
    <source>
        <dbReference type="ARBA" id="ARBA00023136"/>
    </source>
</evidence>
<dbReference type="GO" id="GO:0071555">
    <property type="term" value="P:cell wall organization"/>
    <property type="evidence" value="ECO:0007669"/>
    <property type="project" value="UniProtKB-KW"/>
</dbReference>
<keyword evidence="2" id="KW-0328">Glycosyltransferase</keyword>
<dbReference type="InterPro" id="IPR005150">
    <property type="entry name" value="Cellulose_synth"/>
</dbReference>
<proteinExistence type="predicted"/>
<feature type="non-terminal residue" evidence="9">
    <location>
        <position position="254"/>
    </location>
</feature>
<dbReference type="GO" id="GO:0016760">
    <property type="term" value="F:cellulose synthase (UDP-forming) activity"/>
    <property type="evidence" value="ECO:0007669"/>
    <property type="project" value="InterPro"/>
</dbReference>
<keyword evidence="6 8" id="KW-0472">Membrane</keyword>
<accession>A0A392N3D1</accession>
<organism evidence="9 10">
    <name type="scientific">Trifolium medium</name>
    <dbReference type="NCBI Taxonomy" id="97028"/>
    <lineage>
        <taxon>Eukaryota</taxon>
        <taxon>Viridiplantae</taxon>
        <taxon>Streptophyta</taxon>
        <taxon>Embryophyta</taxon>
        <taxon>Tracheophyta</taxon>
        <taxon>Spermatophyta</taxon>
        <taxon>Magnoliopsida</taxon>
        <taxon>eudicotyledons</taxon>
        <taxon>Gunneridae</taxon>
        <taxon>Pentapetalae</taxon>
        <taxon>rosids</taxon>
        <taxon>fabids</taxon>
        <taxon>Fabales</taxon>
        <taxon>Fabaceae</taxon>
        <taxon>Papilionoideae</taxon>
        <taxon>50 kb inversion clade</taxon>
        <taxon>NPAAA clade</taxon>
        <taxon>Hologalegina</taxon>
        <taxon>IRL clade</taxon>
        <taxon>Trifolieae</taxon>
        <taxon>Trifolium</taxon>
    </lineage>
</organism>
<evidence type="ECO:0000313" key="9">
    <source>
        <dbReference type="EMBL" id="MCH94093.1"/>
    </source>
</evidence>
<dbReference type="GO" id="GO:0012505">
    <property type="term" value="C:endomembrane system"/>
    <property type="evidence" value="ECO:0007669"/>
    <property type="project" value="UniProtKB-SubCell"/>
</dbReference>
<evidence type="ECO:0000256" key="7">
    <source>
        <dbReference type="ARBA" id="ARBA00023316"/>
    </source>
</evidence>
<evidence type="ECO:0000256" key="4">
    <source>
        <dbReference type="ARBA" id="ARBA00022692"/>
    </source>
</evidence>
<dbReference type="PANTHER" id="PTHR13301">
    <property type="entry name" value="X-BOX TRANSCRIPTION FACTOR-RELATED"/>
    <property type="match status" value="1"/>
</dbReference>
<evidence type="ECO:0000256" key="2">
    <source>
        <dbReference type="ARBA" id="ARBA00022676"/>
    </source>
</evidence>
<protein>
    <submittedName>
        <fullName evidence="9">Cellulose synthase A catalytic subunit 7</fullName>
    </submittedName>
</protein>
<keyword evidence="7" id="KW-0961">Cell wall biogenesis/degradation</keyword>
<comment type="caution">
    <text evidence="9">The sequence shown here is derived from an EMBL/GenBank/DDBJ whole genome shotgun (WGS) entry which is preliminary data.</text>
</comment>
<dbReference type="GO" id="GO:0030244">
    <property type="term" value="P:cellulose biosynthetic process"/>
    <property type="evidence" value="ECO:0007669"/>
    <property type="project" value="InterPro"/>
</dbReference>
<evidence type="ECO:0000256" key="8">
    <source>
        <dbReference type="SAM" id="Phobius"/>
    </source>
</evidence>
<gene>
    <name evidence="9" type="ORF">A2U01_0015048</name>
</gene>
<evidence type="ECO:0000256" key="3">
    <source>
        <dbReference type="ARBA" id="ARBA00022679"/>
    </source>
</evidence>
<evidence type="ECO:0000313" key="10">
    <source>
        <dbReference type="Proteomes" id="UP000265520"/>
    </source>
</evidence>
<name>A0A392N3D1_9FABA</name>
<keyword evidence="4 8" id="KW-0812">Transmembrane</keyword>
<keyword evidence="5 8" id="KW-1133">Transmembrane helix</keyword>
<dbReference type="Pfam" id="PF03552">
    <property type="entry name" value="Cellulose_synt"/>
    <property type="match status" value="2"/>
</dbReference>
<keyword evidence="3" id="KW-0808">Transferase</keyword>
<evidence type="ECO:0000256" key="1">
    <source>
        <dbReference type="ARBA" id="ARBA00004308"/>
    </source>
</evidence>
<comment type="subcellular location">
    <subcellularLocation>
        <location evidence="1">Endomembrane system</location>
    </subcellularLocation>
</comment>